<feature type="compositionally biased region" description="Basic and acidic residues" evidence="2">
    <location>
        <begin position="1"/>
        <end position="10"/>
    </location>
</feature>
<dbReference type="Pfam" id="PF06201">
    <property type="entry name" value="PITH"/>
    <property type="match status" value="1"/>
</dbReference>
<proteinExistence type="inferred from homology"/>
<dbReference type="EMBL" id="FQNF01000011">
    <property type="protein sequence ID" value="SGZ38731.1"/>
    <property type="molecule type" value="Genomic_DNA"/>
</dbReference>
<dbReference type="GO" id="GO:0005737">
    <property type="term" value="C:cytoplasm"/>
    <property type="evidence" value="ECO:0007669"/>
    <property type="project" value="UniProtKB-ARBA"/>
</dbReference>
<feature type="region of interest" description="Disordered" evidence="2">
    <location>
        <begin position="1"/>
        <end position="23"/>
    </location>
</feature>
<dbReference type="InterPro" id="IPR045099">
    <property type="entry name" value="PITH1-like"/>
</dbReference>
<evidence type="ECO:0000256" key="2">
    <source>
        <dbReference type="SAM" id="MobiDB-lite"/>
    </source>
</evidence>
<dbReference type="VEuPathDB" id="FungiDB:HGUI_00931"/>
<dbReference type="GO" id="GO:0005634">
    <property type="term" value="C:nucleus"/>
    <property type="evidence" value="ECO:0007669"/>
    <property type="project" value="TreeGrafter"/>
</dbReference>
<organism evidence="4 5">
    <name type="scientific">Hanseniaspora guilliermondii</name>
    <dbReference type="NCBI Taxonomy" id="56406"/>
    <lineage>
        <taxon>Eukaryota</taxon>
        <taxon>Fungi</taxon>
        <taxon>Dikarya</taxon>
        <taxon>Ascomycota</taxon>
        <taxon>Saccharomycotina</taxon>
        <taxon>Saccharomycetes</taxon>
        <taxon>Saccharomycodales</taxon>
        <taxon>Saccharomycodaceae</taxon>
        <taxon>Hanseniaspora</taxon>
    </lineage>
</organism>
<dbReference type="InterPro" id="IPR008979">
    <property type="entry name" value="Galactose-bd-like_sf"/>
</dbReference>
<dbReference type="PANTHER" id="PTHR12175:SF1">
    <property type="entry name" value="PITH DOMAIN-CONTAINING PROTEIN 1"/>
    <property type="match status" value="1"/>
</dbReference>
<gene>
    <name evidence="4" type="ORF">HGUI_00931</name>
</gene>
<evidence type="ECO:0000313" key="5">
    <source>
        <dbReference type="Proteomes" id="UP000183365"/>
    </source>
</evidence>
<dbReference type="OrthoDB" id="2635at2759"/>
<feature type="domain" description="PITH" evidence="3">
    <location>
        <begin position="12"/>
        <end position="193"/>
    </location>
</feature>
<reference evidence="5" key="1">
    <citation type="submission" date="2016-11" db="EMBL/GenBank/DDBJ databases">
        <authorList>
            <person name="Guldener U."/>
        </authorList>
    </citation>
    <scope>NUCLEOTIDE SEQUENCE [LARGE SCALE GENOMIC DNA]</scope>
</reference>
<sequence length="221" mass="25459">MMHCTEHDHQIPQFTPTSEDDNLRDHIDVDNVEIFNSKFEPRSNNFNDFINNSLDSDVDSTIVESDCDNQILLVIPFNGPVTLYSIIMDISSSEGQPKHINIFKDLDSSFNNFNTILSRTPDQSLEAFVDSGIHEYPLDRTRTFKSIQKIHILLPDNWQDDEDLITRISYLEIRGYAKDSSSRKGTQAENTKVFFKPPQYEALGNPKDHKKNETAFQMLNI</sequence>
<protein>
    <recommendedName>
        <fullName evidence="3">PITH domain-containing protein</fullName>
    </recommendedName>
</protein>
<dbReference type="InterPro" id="IPR010400">
    <property type="entry name" value="PITH_dom"/>
</dbReference>
<dbReference type="InterPro" id="IPR037047">
    <property type="entry name" value="PITH_dom_sf"/>
</dbReference>
<dbReference type="PROSITE" id="PS51532">
    <property type="entry name" value="PITH"/>
    <property type="match status" value="1"/>
</dbReference>
<dbReference type="SUPFAM" id="SSF49785">
    <property type="entry name" value="Galactose-binding domain-like"/>
    <property type="match status" value="1"/>
</dbReference>
<dbReference type="Proteomes" id="UP000183365">
    <property type="component" value="Unassembled WGS sequence"/>
</dbReference>
<keyword evidence="5" id="KW-1185">Reference proteome</keyword>
<comment type="similarity">
    <text evidence="1">Belongs to the PITHD1 family.</text>
</comment>
<dbReference type="PANTHER" id="PTHR12175">
    <property type="entry name" value="AD039 HT014 THIOREDOXIN FAMILY TRP26"/>
    <property type="match status" value="1"/>
</dbReference>
<evidence type="ECO:0000313" key="4">
    <source>
        <dbReference type="EMBL" id="SGZ38731.1"/>
    </source>
</evidence>
<evidence type="ECO:0000259" key="3">
    <source>
        <dbReference type="PROSITE" id="PS51532"/>
    </source>
</evidence>
<dbReference type="Gene3D" id="2.60.120.470">
    <property type="entry name" value="PITH domain"/>
    <property type="match status" value="1"/>
</dbReference>
<name>A0A1L0B182_9ASCO</name>
<evidence type="ECO:0000256" key="1">
    <source>
        <dbReference type="ARBA" id="ARBA00025788"/>
    </source>
</evidence>
<accession>A0A1L0B182</accession>
<dbReference type="AlphaFoldDB" id="A0A1L0B182"/>